<evidence type="ECO:0000256" key="1">
    <source>
        <dbReference type="ARBA" id="ARBA00004141"/>
    </source>
</evidence>
<organism evidence="8 9">
    <name type="scientific">Anaerotruncus massiliensis</name>
    <name type="common">ex Liu et al. 2021</name>
    <dbReference type="NCBI Taxonomy" id="2321404"/>
    <lineage>
        <taxon>Bacteria</taxon>
        <taxon>Bacillati</taxon>
        <taxon>Bacillota</taxon>
        <taxon>Clostridia</taxon>
        <taxon>Eubacteriales</taxon>
        <taxon>Oscillospiraceae</taxon>
        <taxon>Anaerotruncus</taxon>
    </lineage>
</organism>
<evidence type="ECO:0000256" key="6">
    <source>
        <dbReference type="ARBA" id="ARBA00023136"/>
    </source>
</evidence>
<sequence length="439" mass="45303">MFKKIPKGYGLNECPPLREAIALGFTHLPVLLLNTVPIPLLIGGGIGLPASEITILIAACLFVAGIASILQSIGAGPVGARLPVFLGNSFVFVAPGIAIAAQHGLDTFTGACLVGSVVCLIVWGGLYKQIAKLVKPYISGTIVAILGISLCGVAIGYCAGGTGSADYGSLSNYLLAGGTILLTLFLQRFTKGLLQKCAALVSMVVMTAVYGFMGKLDFSEMIQSAWLRVPQPLHFGIRFELGTIVTVSFLCLVALLELLGDQTTAANLAENRLPTGKEQHGGILAQGISSVFGSLFNLCPTISISANLGLCGLTGVTSRFVIAITGVLVMLCGICPKICAVFTLVPNAVLGGVALMTFGVIILSGINILKNCEMGNRETTIVGISLAVGIGFSAVADSLAAFPFWVTSMLSGLPGTAITAILLSVLIPAEKKAKDTVSE</sequence>
<dbReference type="NCBIfam" id="NF037981">
    <property type="entry name" value="NCS2_1"/>
    <property type="match status" value="1"/>
</dbReference>
<feature type="transmembrane region" description="Helical" evidence="7">
    <location>
        <begin position="381"/>
        <end position="406"/>
    </location>
</feature>
<evidence type="ECO:0000256" key="2">
    <source>
        <dbReference type="ARBA" id="ARBA00008821"/>
    </source>
</evidence>
<dbReference type="GO" id="GO:0005886">
    <property type="term" value="C:plasma membrane"/>
    <property type="evidence" value="ECO:0007669"/>
    <property type="project" value="TreeGrafter"/>
</dbReference>
<feature type="transmembrane region" description="Helical" evidence="7">
    <location>
        <begin position="233"/>
        <end position="256"/>
    </location>
</feature>
<comment type="caution">
    <text evidence="8">The sequence shown here is derived from an EMBL/GenBank/DDBJ whole genome shotgun (WGS) entry which is preliminary data.</text>
</comment>
<evidence type="ECO:0000256" key="7">
    <source>
        <dbReference type="SAM" id="Phobius"/>
    </source>
</evidence>
<feature type="transmembrane region" description="Helical" evidence="7">
    <location>
        <begin position="138"/>
        <end position="157"/>
    </location>
</feature>
<reference evidence="8 9" key="1">
    <citation type="submission" date="2018-10" db="EMBL/GenBank/DDBJ databases">
        <title>Anaerotruncus faecis sp. nov., isolated from human feces.</title>
        <authorList>
            <person name="Wang Y.-J."/>
        </authorList>
    </citation>
    <scope>NUCLEOTIDE SEQUENCE [LARGE SCALE GENOMIC DNA]</scope>
    <source>
        <strain evidence="8 9">22A2-44</strain>
    </source>
</reference>
<dbReference type="PANTHER" id="PTHR42810">
    <property type="entry name" value="PURINE PERMEASE C1399.01C-RELATED"/>
    <property type="match status" value="1"/>
</dbReference>
<feature type="transmembrane region" description="Helical" evidence="7">
    <location>
        <begin position="193"/>
        <end position="213"/>
    </location>
</feature>
<dbReference type="RefSeq" id="WP_101552211.1">
    <property type="nucleotide sequence ID" value="NZ_DBFBJK010000073.1"/>
</dbReference>
<dbReference type="Proteomes" id="UP000276301">
    <property type="component" value="Unassembled WGS sequence"/>
</dbReference>
<feature type="transmembrane region" description="Helical" evidence="7">
    <location>
        <begin position="48"/>
        <end position="70"/>
    </location>
</feature>
<gene>
    <name evidence="8" type="ORF">D4A47_02870</name>
</gene>
<evidence type="ECO:0000313" key="9">
    <source>
        <dbReference type="Proteomes" id="UP000276301"/>
    </source>
</evidence>
<feature type="transmembrane region" description="Helical" evidence="7">
    <location>
        <begin position="169"/>
        <end position="186"/>
    </location>
</feature>
<keyword evidence="5 7" id="KW-1133">Transmembrane helix</keyword>
<feature type="transmembrane region" description="Helical" evidence="7">
    <location>
        <begin position="349"/>
        <end position="369"/>
    </location>
</feature>
<dbReference type="EMBL" id="RCHT01000002">
    <property type="protein sequence ID" value="RLL13847.1"/>
    <property type="molecule type" value="Genomic_DNA"/>
</dbReference>
<name>A0A498CP90_9FIRM</name>
<feature type="transmembrane region" description="Helical" evidence="7">
    <location>
        <begin position="412"/>
        <end position="429"/>
    </location>
</feature>
<feature type="transmembrane region" description="Helical" evidence="7">
    <location>
        <begin position="320"/>
        <end position="343"/>
    </location>
</feature>
<protein>
    <submittedName>
        <fullName evidence="8">Uracil permease</fullName>
    </submittedName>
</protein>
<evidence type="ECO:0000256" key="4">
    <source>
        <dbReference type="ARBA" id="ARBA00022692"/>
    </source>
</evidence>
<keyword evidence="9" id="KW-1185">Reference proteome</keyword>
<comment type="similarity">
    <text evidence="2">Belongs to the nucleobase:cation symporter-2 (NCS2) (TC 2.A.40) family.</text>
</comment>
<proteinExistence type="inferred from homology"/>
<evidence type="ECO:0000256" key="3">
    <source>
        <dbReference type="ARBA" id="ARBA00022448"/>
    </source>
</evidence>
<dbReference type="AlphaFoldDB" id="A0A498CP90"/>
<dbReference type="Pfam" id="PF00860">
    <property type="entry name" value="Xan_ur_permease"/>
    <property type="match status" value="1"/>
</dbReference>
<keyword evidence="3" id="KW-0813">Transport</keyword>
<dbReference type="PANTHER" id="PTHR42810:SF4">
    <property type="entry name" value="URIC ACID TRANSPORTER UACT"/>
    <property type="match status" value="1"/>
</dbReference>
<feature type="transmembrane region" description="Helical" evidence="7">
    <location>
        <begin position="82"/>
        <end position="101"/>
    </location>
</feature>
<keyword evidence="4 7" id="KW-0812">Transmembrane</keyword>
<dbReference type="InterPro" id="IPR006043">
    <property type="entry name" value="NCS2"/>
</dbReference>
<evidence type="ECO:0000313" key="8">
    <source>
        <dbReference type="EMBL" id="RLL13847.1"/>
    </source>
</evidence>
<accession>A0A498CP90</accession>
<dbReference type="GO" id="GO:0042907">
    <property type="term" value="F:xanthine transmembrane transporter activity"/>
    <property type="evidence" value="ECO:0007669"/>
    <property type="project" value="TreeGrafter"/>
</dbReference>
<feature type="transmembrane region" description="Helical" evidence="7">
    <location>
        <begin position="20"/>
        <end position="42"/>
    </location>
</feature>
<evidence type="ECO:0000256" key="5">
    <source>
        <dbReference type="ARBA" id="ARBA00022989"/>
    </source>
</evidence>
<comment type="subcellular location">
    <subcellularLocation>
        <location evidence="1">Membrane</location>
        <topology evidence="1">Multi-pass membrane protein</topology>
    </subcellularLocation>
</comment>
<feature type="transmembrane region" description="Helical" evidence="7">
    <location>
        <begin position="107"/>
        <end position="126"/>
    </location>
</feature>
<keyword evidence="6 7" id="KW-0472">Membrane</keyword>